<keyword evidence="3" id="KW-1133">Transmembrane helix</keyword>
<dbReference type="Proteomes" id="UP000645517">
    <property type="component" value="Unassembled WGS sequence"/>
</dbReference>
<dbReference type="EMBL" id="BMOR01000002">
    <property type="protein sequence ID" value="GGN32039.1"/>
    <property type="molecule type" value="Genomic_DNA"/>
</dbReference>
<evidence type="ECO:0000256" key="1">
    <source>
        <dbReference type="ARBA" id="ARBA00004442"/>
    </source>
</evidence>
<dbReference type="InterPro" id="IPR012902">
    <property type="entry name" value="N_methyl_site"/>
</dbReference>
<comment type="caution">
    <text evidence="4">The sequence shown here is derived from an EMBL/GenBank/DDBJ whole genome shotgun (WGS) entry which is preliminary data.</text>
</comment>
<keyword evidence="2" id="KW-0998">Cell outer membrane</keyword>
<comment type="subcellular location">
    <subcellularLocation>
        <location evidence="1">Cell outer membrane</location>
    </subcellularLocation>
</comment>
<accession>A0ABQ2IYU1</accession>
<keyword evidence="5" id="KW-1185">Reference proteome</keyword>
<name>A0ABQ2IYU1_9DEIO</name>
<evidence type="ECO:0000313" key="4">
    <source>
        <dbReference type="EMBL" id="GGN32039.1"/>
    </source>
</evidence>
<protein>
    <submittedName>
        <fullName evidence="4">Prepilin-type N-terminal cleavage/methylation domain-containing protein</fullName>
    </submittedName>
</protein>
<reference evidence="5" key="1">
    <citation type="journal article" date="2019" name="Int. J. Syst. Evol. Microbiol.">
        <title>The Global Catalogue of Microorganisms (GCM) 10K type strain sequencing project: providing services to taxonomists for standard genome sequencing and annotation.</title>
        <authorList>
            <consortium name="The Broad Institute Genomics Platform"/>
            <consortium name="The Broad Institute Genome Sequencing Center for Infectious Disease"/>
            <person name="Wu L."/>
            <person name="Ma J."/>
        </authorList>
    </citation>
    <scope>NUCLEOTIDE SEQUENCE [LARGE SCALE GENOMIC DNA]</scope>
    <source>
        <strain evidence="5">JCM 16918</strain>
    </source>
</reference>
<feature type="transmembrane region" description="Helical" evidence="3">
    <location>
        <begin position="18"/>
        <end position="37"/>
    </location>
</feature>
<evidence type="ECO:0000256" key="3">
    <source>
        <dbReference type="SAM" id="Phobius"/>
    </source>
</evidence>
<keyword evidence="3" id="KW-0472">Membrane</keyword>
<keyword evidence="3" id="KW-0812">Transmembrane</keyword>
<proteinExistence type="predicted"/>
<sequence>MTSPRAAAPTQGFTLTELLIGIALALLVLFAAGSLLVSSSRSASDLQIRNDLLLEQQVAANYLLAGAREAAYVYPNGTAINLPAHYSTTRPGGGSWTVGGSVPILAFIQAPERPVTGCALTTADTRRACYTFRAYYPVRRGDWTAAAPPEANPGADRGNDDRWVLAEFTQVLNAVTPPTVTGAQTLAAGGLNGAATLLLDYVQPAVPGLPALLDAVTPVTPVPQAPGTVRVTMNLSLNRAVRGRDTTLPARPDATPATWVQRVTVAPRNVGTLAP</sequence>
<organism evidence="4 5">
    <name type="scientific">Deinococcus daejeonensis</name>
    <dbReference type="NCBI Taxonomy" id="1007098"/>
    <lineage>
        <taxon>Bacteria</taxon>
        <taxon>Thermotogati</taxon>
        <taxon>Deinococcota</taxon>
        <taxon>Deinococci</taxon>
        <taxon>Deinococcales</taxon>
        <taxon>Deinococcaceae</taxon>
        <taxon>Deinococcus</taxon>
    </lineage>
</organism>
<dbReference type="RefSeq" id="WP_189054334.1">
    <property type="nucleotide sequence ID" value="NZ_BMOR01000002.1"/>
</dbReference>
<gene>
    <name evidence="4" type="ORF">GCM10010842_08410</name>
</gene>
<dbReference type="NCBIfam" id="TIGR02532">
    <property type="entry name" value="IV_pilin_GFxxxE"/>
    <property type="match status" value="1"/>
</dbReference>
<evidence type="ECO:0000313" key="5">
    <source>
        <dbReference type="Proteomes" id="UP000645517"/>
    </source>
</evidence>
<evidence type="ECO:0000256" key="2">
    <source>
        <dbReference type="ARBA" id="ARBA00023237"/>
    </source>
</evidence>